<dbReference type="RefSeq" id="XP_066926249.1">
    <property type="nucleotide sequence ID" value="XM_067070148.1"/>
</dbReference>
<keyword evidence="4 13" id="KW-0479">Metal-binding</keyword>
<comment type="function">
    <text evidence="9">Pyrophosphatase that hydrolyzes the non-canonical purine nucleotides inosine triphosphate (ITP), deoxyinosine triphosphate (dITP) as well as 2'-deoxy-N-6-hydroxylaminopurine triphosphate (dHAPTP) and xanthosine 5'-triphosphate (XTP) to their respective monophosphate derivatives. The enzyme does not distinguish between the deoxy- and ribose forms. Probably excludes non-canonical purines from RNA and DNA precursor pools, thus preventing their incorporation into RNA and DNA and avoiding chromosomal lesions.</text>
</comment>
<evidence type="ECO:0000256" key="11">
    <source>
        <dbReference type="ARBA" id="ARBA00093255"/>
    </source>
</evidence>
<accession>A0A7M5X9A5</accession>
<comment type="catalytic activity">
    <reaction evidence="12">
        <text>N(6)-hydroxy-dATP + H2O = N(6)-hydroxy-dAMP + diphosphate + H(+)</text>
        <dbReference type="Rhea" id="RHEA:83971"/>
        <dbReference type="ChEBI" id="CHEBI:15377"/>
        <dbReference type="ChEBI" id="CHEBI:15378"/>
        <dbReference type="ChEBI" id="CHEBI:33019"/>
        <dbReference type="ChEBI" id="CHEBI:233529"/>
        <dbReference type="ChEBI" id="CHEBI:233530"/>
    </reaction>
    <physiologicalReaction direction="left-to-right" evidence="12">
        <dbReference type="Rhea" id="RHEA:83972"/>
    </physiologicalReaction>
</comment>
<comment type="subcellular location">
    <subcellularLocation>
        <location evidence="1 13">Cytoplasm</location>
    </subcellularLocation>
</comment>
<dbReference type="GO" id="GO:0009117">
    <property type="term" value="P:nucleotide metabolic process"/>
    <property type="evidence" value="ECO:0007669"/>
    <property type="project" value="UniProtKB-KW"/>
</dbReference>
<evidence type="ECO:0000256" key="14">
    <source>
        <dbReference type="RuleBase" id="RU003781"/>
    </source>
</evidence>
<evidence type="ECO:0000256" key="13">
    <source>
        <dbReference type="HAMAP-Rule" id="MF_03148"/>
    </source>
</evidence>
<dbReference type="AlphaFoldDB" id="A0A7M5X9A5"/>
<dbReference type="CDD" id="cd00515">
    <property type="entry name" value="HAM1"/>
    <property type="match status" value="1"/>
</dbReference>
<keyword evidence="7 13" id="KW-0460">Magnesium</keyword>
<dbReference type="GO" id="GO:0036220">
    <property type="term" value="F:ITP diphosphatase activity"/>
    <property type="evidence" value="ECO:0007669"/>
    <property type="project" value="UniProtKB-UniRule"/>
</dbReference>
<dbReference type="Proteomes" id="UP000594262">
    <property type="component" value="Unplaced"/>
</dbReference>
<dbReference type="EnsemblMetazoa" id="CLYHEMT018789.1">
    <property type="protein sequence ID" value="CLYHEMP018789.1"/>
    <property type="gene ID" value="CLYHEMG018789"/>
</dbReference>
<keyword evidence="3 13" id="KW-0963">Cytoplasm</keyword>
<comment type="catalytic activity">
    <reaction evidence="13">
        <text>XTP + H2O = XMP + diphosphate + H(+)</text>
        <dbReference type="Rhea" id="RHEA:28610"/>
        <dbReference type="ChEBI" id="CHEBI:15377"/>
        <dbReference type="ChEBI" id="CHEBI:15378"/>
        <dbReference type="ChEBI" id="CHEBI:33019"/>
        <dbReference type="ChEBI" id="CHEBI:57464"/>
        <dbReference type="ChEBI" id="CHEBI:61314"/>
        <dbReference type="EC" id="3.6.1.66"/>
    </reaction>
</comment>
<feature type="region of interest" description="Disordered" evidence="15">
    <location>
        <begin position="190"/>
        <end position="209"/>
    </location>
</feature>
<dbReference type="SUPFAM" id="SSF52972">
    <property type="entry name" value="ITPase-like"/>
    <property type="match status" value="1"/>
</dbReference>
<comment type="similarity">
    <text evidence="2 13 14">Belongs to the HAM1 NTPase family.</text>
</comment>
<organism evidence="16 17">
    <name type="scientific">Clytia hemisphaerica</name>
    <dbReference type="NCBI Taxonomy" id="252671"/>
    <lineage>
        <taxon>Eukaryota</taxon>
        <taxon>Metazoa</taxon>
        <taxon>Cnidaria</taxon>
        <taxon>Hydrozoa</taxon>
        <taxon>Hydroidolina</taxon>
        <taxon>Leptothecata</taxon>
        <taxon>Obeliida</taxon>
        <taxon>Clytiidae</taxon>
        <taxon>Clytia</taxon>
    </lineage>
</organism>
<evidence type="ECO:0000256" key="10">
    <source>
        <dbReference type="ARBA" id="ARBA00093218"/>
    </source>
</evidence>
<feature type="binding site" evidence="13">
    <location>
        <position position="69"/>
    </location>
    <ligand>
        <name>Mg(2+)</name>
        <dbReference type="ChEBI" id="CHEBI:18420"/>
    </ligand>
</feature>
<evidence type="ECO:0000256" key="6">
    <source>
        <dbReference type="ARBA" id="ARBA00022801"/>
    </source>
</evidence>
<keyword evidence="13" id="KW-0464">Manganese</keyword>
<evidence type="ECO:0000313" key="16">
    <source>
        <dbReference type="EnsemblMetazoa" id="CLYHEMP018789.1"/>
    </source>
</evidence>
<dbReference type="HAMAP" id="MF_03148">
    <property type="entry name" value="HAM1_NTPase"/>
    <property type="match status" value="1"/>
</dbReference>
<feature type="binding site" evidence="13">
    <location>
        <begin position="11"/>
        <end position="16"/>
    </location>
    <ligand>
        <name>ITP</name>
        <dbReference type="ChEBI" id="CHEBI:61402"/>
    </ligand>
</feature>
<dbReference type="GeneID" id="136813641"/>
<evidence type="ECO:0000256" key="4">
    <source>
        <dbReference type="ARBA" id="ARBA00022723"/>
    </source>
</evidence>
<dbReference type="InterPro" id="IPR027502">
    <property type="entry name" value="ITPase"/>
</dbReference>
<evidence type="ECO:0000256" key="1">
    <source>
        <dbReference type="ARBA" id="ARBA00004496"/>
    </source>
</evidence>
<proteinExistence type="inferred from homology"/>
<comment type="cofactor">
    <cofactor evidence="13">
        <name>Mg(2+)</name>
        <dbReference type="ChEBI" id="CHEBI:18420"/>
    </cofactor>
    <cofactor evidence="13">
        <name>Mn(2+)</name>
        <dbReference type="ChEBI" id="CHEBI:29035"/>
    </cofactor>
    <text evidence="13">Binds 1 divalent metal cation per subunit; can use either Mg(2+) or Mn(2+).</text>
</comment>
<evidence type="ECO:0000256" key="8">
    <source>
        <dbReference type="ARBA" id="ARBA00023080"/>
    </source>
</evidence>
<dbReference type="Pfam" id="PF01725">
    <property type="entry name" value="Ham1p_like"/>
    <property type="match status" value="1"/>
</dbReference>
<dbReference type="GO" id="GO:0036222">
    <property type="term" value="F:XTP diphosphatase activity"/>
    <property type="evidence" value="ECO:0007669"/>
    <property type="project" value="UniProtKB-UniRule"/>
</dbReference>
<evidence type="ECO:0000256" key="15">
    <source>
        <dbReference type="SAM" id="MobiDB-lite"/>
    </source>
</evidence>
<evidence type="ECO:0000256" key="7">
    <source>
        <dbReference type="ARBA" id="ARBA00022842"/>
    </source>
</evidence>
<dbReference type="GO" id="GO:0046872">
    <property type="term" value="F:metal ion binding"/>
    <property type="evidence" value="ECO:0007669"/>
    <property type="project" value="UniProtKB-KW"/>
</dbReference>
<dbReference type="GO" id="GO:0000166">
    <property type="term" value="F:nucleotide binding"/>
    <property type="evidence" value="ECO:0007669"/>
    <property type="project" value="UniProtKB-KW"/>
</dbReference>
<evidence type="ECO:0000256" key="12">
    <source>
        <dbReference type="ARBA" id="ARBA00093271"/>
    </source>
</evidence>
<evidence type="ECO:0000256" key="2">
    <source>
        <dbReference type="ARBA" id="ARBA00008023"/>
    </source>
</evidence>
<protein>
    <recommendedName>
        <fullName evidence="13">Inosine triphosphate pyrophosphatase</fullName>
        <shortName evidence="13">ITPase</shortName>
        <shortName evidence="13">Inosine triphosphatase</shortName>
        <ecNumber evidence="13">3.6.1.66</ecNumber>
    </recommendedName>
    <alternativeName>
        <fullName evidence="13">Non-canonical purine NTP pyrophosphatase</fullName>
    </alternativeName>
    <alternativeName>
        <fullName evidence="13">Non-standard purine NTP pyrophosphatase</fullName>
    </alternativeName>
    <alternativeName>
        <fullName evidence="13">Nucleoside-triphosphate diphosphatase</fullName>
    </alternativeName>
    <alternativeName>
        <fullName evidence="13">Nucleoside-triphosphate pyrophosphatase</fullName>
        <shortName evidence="13">NTPase</shortName>
    </alternativeName>
    <alternativeName>
        <fullName evidence="13">XTP/dITP diphosphatase</fullName>
    </alternativeName>
</protein>
<comment type="function">
    <text evidence="13">Pyrophosphatase that hydrolyzes non-canonical purine nucleotides such as inosine triphosphate (ITP), deoxyinosine triphosphate (dITP) or xanthosine 5'-triphosphate (XTP) to their respective monophosphate derivatives. The enzyme does not distinguish between the deoxy- and ribose forms. Probably excludes non-canonical purines from RNA and DNA precursor pools, thus preventing their incorporation into RNA and DNA and avoiding chromosomal lesions.</text>
</comment>
<keyword evidence="8 13" id="KW-0546">Nucleotide metabolism</keyword>
<dbReference type="PANTHER" id="PTHR11067:SF9">
    <property type="entry name" value="INOSINE TRIPHOSPHATE PYROPHOSPHATASE"/>
    <property type="match status" value="1"/>
</dbReference>
<dbReference type="Gene3D" id="3.90.950.10">
    <property type="match status" value="1"/>
</dbReference>
<keyword evidence="17" id="KW-1185">Reference proteome</keyword>
<feature type="binding site" evidence="13">
    <location>
        <position position="53"/>
    </location>
    <ligand>
        <name>ITP</name>
        <dbReference type="ChEBI" id="CHEBI:61402"/>
    </ligand>
</feature>
<dbReference type="PANTHER" id="PTHR11067">
    <property type="entry name" value="INOSINE TRIPHOSPHATE PYROPHOSPHATASE/HAM1 PROTEIN"/>
    <property type="match status" value="1"/>
</dbReference>
<comment type="catalytic activity">
    <reaction evidence="11">
        <text>dITP + H2O = dIMP + diphosphate + H(+)</text>
        <dbReference type="Rhea" id="RHEA:28342"/>
        <dbReference type="ChEBI" id="CHEBI:15377"/>
        <dbReference type="ChEBI" id="CHEBI:15378"/>
        <dbReference type="ChEBI" id="CHEBI:33019"/>
        <dbReference type="ChEBI" id="CHEBI:61194"/>
        <dbReference type="ChEBI" id="CHEBI:61382"/>
        <dbReference type="EC" id="3.6.1.66"/>
    </reaction>
    <physiologicalReaction direction="left-to-right" evidence="11">
        <dbReference type="Rhea" id="RHEA:28343"/>
    </physiologicalReaction>
</comment>
<dbReference type="InterPro" id="IPR002637">
    <property type="entry name" value="RdgB/HAM1"/>
</dbReference>
<feature type="binding site" evidence="13">
    <location>
        <begin position="146"/>
        <end position="149"/>
    </location>
    <ligand>
        <name>ITP</name>
        <dbReference type="ChEBI" id="CHEBI:61402"/>
    </ligand>
</feature>
<dbReference type="NCBIfam" id="TIGR00042">
    <property type="entry name" value="RdgB/HAM1 family non-canonical purine NTP pyrophosphatase"/>
    <property type="match status" value="1"/>
</dbReference>
<keyword evidence="6 13" id="KW-0378">Hydrolase</keyword>
<evidence type="ECO:0000256" key="5">
    <source>
        <dbReference type="ARBA" id="ARBA00022741"/>
    </source>
</evidence>
<feature type="binding site" evidence="13">
    <location>
        <begin position="69"/>
        <end position="70"/>
    </location>
    <ligand>
        <name>ITP</name>
        <dbReference type="ChEBI" id="CHEBI:61402"/>
    </ligand>
</feature>
<evidence type="ECO:0000256" key="9">
    <source>
        <dbReference type="ARBA" id="ARBA00054940"/>
    </source>
</evidence>
<comment type="subunit">
    <text evidence="13">Homodimer.</text>
</comment>
<name>A0A7M5X9A5_9CNID</name>
<dbReference type="FunFam" id="3.90.950.10:FF:000003">
    <property type="entry name" value="Inosine triphosphate pyrophosphatase"/>
    <property type="match status" value="1"/>
</dbReference>
<dbReference type="GO" id="GO:0005737">
    <property type="term" value="C:cytoplasm"/>
    <property type="evidence" value="ECO:0007669"/>
    <property type="project" value="UniProtKB-SubCell"/>
</dbReference>
<dbReference type="GO" id="GO:0035870">
    <property type="term" value="F:dITP diphosphatase activity"/>
    <property type="evidence" value="ECO:0007669"/>
    <property type="project" value="UniProtKB-UniRule"/>
</dbReference>
<feature type="binding site" evidence="13">
    <location>
        <position position="169"/>
    </location>
    <ligand>
        <name>ITP</name>
        <dbReference type="ChEBI" id="CHEBI:61402"/>
    </ligand>
</feature>
<dbReference type="EC" id="3.6.1.66" evidence="13"/>
<feature type="binding site" evidence="13">
    <location>
        <begin position="174"/>
        <end position="175"/>
    </location>
    <ligand>
        <name>ITP</name>
        <dbReference type="ChEBI" id="CHEBI:61402"/>
    </ligand>
</feature>
<reference evidence="16" key="1">
    <citation type="submission" date="2021-01" db="UniProtKB">
        <authorList>
            <consortium name="EnsemblMetazoa"/>
        </authorList>
    </citation>
    <scope>IDENTIFICATION</scope>
</reference>
<comment type="catalytic activity">
    <reaction evidence="10">
        <text>ITP + H2O = IMP + diphosphate + H(+)</text>
        <dbReference type="Rhea" id="RHEA:29399"/>
        <dbReference type="ChEBI" id="CHEBI:15377"/>
        <dbReference type="ChEBI" id="CHEBI:15378"/>
        <dbReference type="ChEBI" id="CHEBI:33019"/>
        <dbReference type="ChEBI" id="CHEBI:58053"/>
        <dbReference type="ChEBI" id="CHEBI:61402"/>
        <dbReference type="EC" id="3.6.1.66"/>
    </reaction>
    <physiologicalReaction direction="left-to-right" evidence="10">
        <dbReference type="Rhea" id="RHEA:29400"/>
    </physiologicalReaction>
</comment>
<evidence type="ECO:0000313" key="17">
    <source>
        <dbReference type="Proteomes" id="UP000594262"/>
    </source>
</evidence>
<dbReference type="OrthoDB" id="6288734at2759"/>
<dbReference type="GO" id="GO:0009204">
    <property type="term" value="P:deoxyribonucleoside triphosphate catabolic process"/>
    <property type="evidence" value="ECO:0007669"/>
    <property type="project" value="UniProtKB-UniRule"/>
</dbReference>
<feature type="binding site" evidence="13">
    <location>
        <position position="41"/>
    </location>
    <ligand>
        <name>Mg(2+)</name>
        <dbReference type="ChEBI" id="CHEBI:18420"/>
    </ligand>
</feature>
<dbReference type="InterPro" id="IPR029001">
    <property type="entry name" value="ITPase-like_fam"/>
</dbReference>
<sequence>MSGKKILTFVTGNENKLKEVIQILGDSFPFQIVSQKIDLPELQGEPDDISREKCRLAAKEVKGPVICEDTCLCFNALKGLPGPYIKWFLDKLKPEGLHKMLSAYDDKTAYALCTFAYSTGNPEDEIILFHGQTDGQIVEPRGPRTFGWDPCFLPDGFDKTYAELDKDVKNSISHRGRSLDKLRSFFADKEKVNEDGGEPGAKKPRKSED</sequence>
<keyword evidence="5 13" id="KW-0547">Nucleotide-binding</keyword>
<evidence type="ECO:0000256" key="3">
    <source>
        <dbReference type="ARBA" id="ARBA00022490"/>
    </source>
</evidence>